<dbReference type="InterPro" id="IPR017896">
    <property type="entry name" value="4Fe4S_Fe-S-bd"/>
</dbReference>
<keyword evidence="3 6" id="KW-0479">Metal-binding</keyword>
<dbReference type="PANTHER" id="PTHR43687">
    <property type="entry name" value="ADENYLYLSULFATE REDUCTASE, BETA SUBUNIT"/>
    <property type="match status" value="1"/>
</dbReference>
<organism evidence="8 9">
    <name type="scientific">Methanocalculus chunghsingensis</name>
    <dbReference type="NCBI Taxonomy" id="156457"/>
    <lineage>
        <taxon>Archaea</taxon>
        <taxon>Methanobacteriati</taxon>
        <taxon>Methanobacteriota</taxon>
        <taxon>Stenosarchaea group</taxon>
        <taxon>Methanomicrobia</taxon>
        <taxon>Methanomicrobiales</taxon>
        <taxon>Methanocalculaceae</taxon>
        <taxon>Methanocalculus</taxon>
    </lineage>
</organism>
<evidence type="ECO:0000256" key="6">
    <source>
        <dbReference type="RuleBase" id="RU368020"/>
    </source>
</evidence>
<dbReference type="AlphaFoldDB" id="A0A8J8B7K3"/>
<evidence type="ECO:0000256" key="5">
    <source>
        <dbReference type="ARBA" id="ARBA00023014"/>
    </source>
</evidence>
<dbReference type="PANTHER" id="PTHR43687:SF1">
    <property type="entry name" value="FERREDOXIN III"/>
    <property type="match status" value="1"/>
</dbReference>
<evidence type="ECO:0000259" key="7">
    <source>
        <dbReference type="PROSITE" id="PS51379"/>
    </source>
</evidence>
<dbReference type="PRINTS" id="PR00352">
    <property type="entry name" value="3FE4SFRDOXIN"/>
</dbReference>
<feature type="domain" description="4Fe-4S ferredoxin-type" evidence="7">
    <location>
        <begin position="1"/>
        <end position="30"/>
    </location>
</feature>
<keyword evidence="5 6" id="KW-0411">Iron-sulfur</keyword>
<evidence type="ECO:0000256" key="3">
    <source>
        <dbReference type="ARBA" id="ARBA00022723"/>
    </source>
</evidence>
<evidence type="ECO:0000256" key="2">
    <source>
        <dbReference type="ARBA" id="ARBA00022485"/>
    </source>
</evidence>
<dbReference type="Pfam" id="PF12838">
    <property type="entry name" value="Fer4_7"/>
    <property type="match status" value="1"/>
</dbReference>
<dbReference type="InterPro" id="IPR001080">
    <property type="entry name" value="3Fe4S_ferredoxin"/>
</dbReference>
<dbReference type="InterPro" id="IPR050572">
    <property type="entry name" value="Fe-S_Ferredoxin"/>
</dbReference>
<dbReference type="GO" id="GO:0016491">
    <property type="term" value="F:oxidoreductase activity"/>
    <property type="evidence" value="ECO:0007669"/>
    <property type="project" value="UniProtKB-ARBA"/>
</dbReference>
<evidence type="ECO:0000256" key="1">
    <source>
        <dbReference type="ARBA" id="ARBA00001966"/>
    </source>
</evidence>
<accession>A0A8J8B7K3</accession>
<comment type="caution">
    <text evidence="8">The sequence shown here is derived from an EMBL/GenBank/DDBJ whole genome shotgun (WGS) entry which is preliminary data.</text>
</comment>
<keyword evidence="2" id="KW-0004">4Fe-4S</keyword>
<proteinExistence type="predicted"/>
<evidence type="ECO:0000256" key="4">
    <source>
        <dbReference type="ARBA" id="ARBA00023004"/>
    </source>
</evidence>
<feature type="domain" description="4Fe-4S ferredoxin-type" evidence="7">
    <location>
        <begin position="32"/>
        <end position="57"/>
    </location>
</feature>
<dbReference type="GO" id="GO:0009055">
    <property type="term" value="F:electron transfer activity"/>
    <property type="evidence" value="ECO:0007669"/>
    <property type="project" value="UniProtKB-UniRule"/>
</dbReference>
<sequence>MVAIVDKEKCTGCESCVDICPSAAITMKDDIAVVDADACVDCESCVDECPVEAIHME</sequence>
<reference evidence="8" key="1">
    <citation type="submission" date="2014-12" db="EMBL/GenBank/DDBJ databases">
        <authorList>
            <person name="Huang H.-H."/>
            <person name="Chen S.-C."/>
            <person name="Lai M.-C."/>
        </authorList>
    </citation>
    <scope>NUCLEOTIDE SEQUENCE</scope>
    <source>
        <strain evidence="8">K1F9705b</strain>
    </source>
</reference>
<keyword evidence="6" id="KW-0249">Electron transport</keyword>
<dbReference type="Gene3D" id="3.30.70.20">
    <property type="match status" value="1"/>
</dbReference>
<dbReference type="PROSITE" id="PS00198">
    <property type="entry name" value="4FE4S_FER_1"/>
    <property type="match status" value="1"/>
</dbReference>
<keyword evidence="4 6" id="KW-0408">Iron</keyword>
<dbReference type="RefSeq" id="WP_211531508.1">
    <property type="nucleotide sequence ID" value="NZ_JWHL01000019.1"/>
</dbReference>
<dbReference type="GO" id="GO:0051539">
    <property type="term" value="F:4 iron, 4 sulfur cluster binding"/>
    <property type="evidence" value="ECO:0007669"/>
    <property type="project" value="UniProtKB-KW"/>
</dbReference>
<protein>
    <recommendedName>
        <fullName evidence="6">Ferredoxin</fullName>
    </recommendedName>
</protein>
<comment type="function">
    <text evidence="6">Ferredoxins are iron-sulfur proteins that transfer electrons in a wide variety of metabolic reactions.</text>
</comment>
<dbReference type="InterPro" id="IPR017900">
    <property type="entry name" value="4Fe4S_Fe_S_CS"/>
</dbReference>
<dbReference type="GO" id="GO:0005506">
    <property type="term" value="F:iron ion binding"/>
    <property type="evidence" value="ECO:0007669"/>
    <property type="project" value="UniProtKB-UniRule"/>
</dbReference>
<dbReference type="PROSITE" id="PS51379">
    <property type="entry name" value="4FE4S_FER_2"/>
    <property type="match status" value="2"/>
</dbReference>
<comment type="cofactor">
    <cofactor evidence="1">
        <name>[4Fe-4S] cluster</name>
        <dbReference type="ChEBI" id="CHEBI:49883"/>
    </cofactor>
</comment>
<keyword evidence="9" id="KW-1185">Reference proteome</keyword>
<keyword evidence="6" id="KW-0813">Transport</keyword>
<gene>
    <name evidence="8" type="ORF">RJ53_09865</name>
</gene>
<evidence type="ECO:0000313" key="9">
    <source>
        <dbReference type="Proteomes" id="UP000730161"/>
    </source>
</evidence>
<dbReference type="Proteomes" id="UP000730161">
    <property type="component" value="Unassembled WGS sequence"/>
</dbReference>
<dbReference type="SUPFAM" id="SSF54862">
    <property type="entry name" value="4Fe-4S ferredoxins"/>
    <property type="match status" value="1"/>
</dbReference>
<name>A0A8J8B7K3_9EURY</name>
<dbReference type="EMBL" id="JWHL01000019">
    <property type="protein sequence ID" value="MBR1369762.1"/>
    <property type="molecule type" value="Genomic_DNA"/>
</dbReference>
<evidence type="ECO:0000313" key="8">
    <source>
        <dbReference type="EMBL" id="MBR1369762.1"/>
    </source>
</evidence>